<dbReference type="Gene3D" id="2.60.120.10">
    <property type="entry name" value="Jelly Rolls"/>
    <property type="match status" value="1"/>
</dbReference>
<sequence>MHNNFKLLPSSTINITSKFYKVFEEAGTLKKYRKDEIIYFQDDIAENFYLIKSGRVRVFLISPKGTELTIEILRKGNLFGESSYFAYGSRLTSGSAATDVELIAVCLNKLYPYLTKYPELMIQMFHLMSLSIQNLSIQVNSMAFLESDKKTAELLVRLGVCFKKNRNDKSYIIDYSHEEIAQLIGCCRVTVTKILNKFQKDGLISLGYKKVEIINEQGLKEFAFS</sequence>
<accession>A0A1D7XHL8</accession>
<dbReference type="InterPro" id="IPR018490">
    <property type="entry name" value="cNMP-bd_dom_sf"/>
</dbReference>
<protein>
    <submittedName>
        <fullName evidence="6">Crp/Fnr family transcriptional regulator</fullName>
    </submittedName>
</protein>
<dbReference type="InterPro" id="IPR036390">
    <property type="entry name" value="WH_DNA-bd_sf"/>
</dbReference>
<evidence type="ECO:0000256" key="2">
    <source>
        <dbReference type="ARBA" id="ARBA00023125"/>
    </source>
</evidence>
<keyword evidence="2" id="KW-0238">DNA-binding</keyword>
<dbReference type="GO" id="GO:0003700">
    <property type="term" value="F:DNA-binding transcription factor activity"/>
    <property type="evidence" value="ECO:0007669"/>
    <property type="project" value="TreeGrafter"/>
</dbReference>
<keyword evidence="7" id="KW-1185">Reference proteome</keyword>
<dbReference type="SMART" id="SM00419">
    <property type="entry name" value="HTH_CRP"/>
    <property type="match status" value="1"/>
</dbReference>
<feature type="domain" description="HTH crp-type" evidence="5">
    <location>
        <begin position="145"/>
        <end position="217"/>
    </location>
</feature>
<dbReference type="InterPro" id="IPR050397">
    <property type="entry name" value="Env_Response_Regulators"/>
</dbReference>
<dbReference type="STRING" id="394958.BGI42_03395"/>
<gene>
    <name evidence="6" type="ORF">BGI42_03395</name>
</gene>
<name>A0A1D7XHL8_9CLOT</name>
<evidence type="ECO:0000256" key="3">
    <source>
        <dbReference type="ARBA" id="ARBA00023163"/>
    </source>
</evidence>
<reference evidence="7" key="1">
    <citation type="submission" date="2016-09" db="EMBL/GenBank/DDBJ databases">
        <title>Genomics of Clostridium taeniosporum, an organism which forms endospores with ribbon-like appendages.</title>
        <authorList>
            <person name="Walker J.R."/>
        </authorList>
    </citation>
    <scope>NUCLEOTIDE SEQUENCE [LARGE SCALE GENOMIC DNA]</scope>
    <source>
        <strain evidence="7">1/k</strain>
    </source>
</reference>
<dbReference type="AlphaFoldDB" id="A0A1D7XHL8"/>
<dbReference type="OrthoDB" id="8254501at2"/>
<dbReference type="PANTHER" id="PTHR24567">
    <property type="entry name" value="CRP FAMILY TRANSCRIPTIONAL REGULATORY PROTEIN"/>
    <property type="match status" value="1"/>
</dbReference>
<dbReference type="KEGG" id="ctae:BGI42_03395"/>
<feature type="domain" description="Cyclic nucleotide-binding" evidence="4">
    <location>
        <begin position="30"/>
        <end position="105"/>
    </location>
</feature>
<keyword evidence="3" id="KW-0804">Transcription</keyword>
<evidence type="ECO:0000259" key="5">
    <source>
        <dbReference type="PROSITE" id="PS51063"/>
    </source>
</evidence>
<dbReference type="GO" id="GO:0003677">
    <property type="term" value="F:DNA binding"/>
    <property type="evidence" value="ECO:0007669"/>
    <property type="project" value="UniProtKB-KW"/>
</dbReference>
<dbReference type="Pfam" id="PF13545">
    <property type="entry name" value="HTH_Crp_2"/>
    <property type="match status" value="1"/>
</dbReference>
<dbReference type="InterPro" id="IPR036388">
    <property type="entry name" value="WH-like_DNA-bd_sf"/>
</dbReference>
<dbReference type="PANTHER" id="PTHR24567:SF74">
    <property type="entry name" value="HTH-TYPE TRANSCRIPTIONAL REGULATOR ARCR"/>
    <property type="match status" value="1"/>
</dbReference>
<dbReference type="EMBL" id="CP017253">
    <property type="protein sequence ID" value="AOR22812.1"/>
    <property type="molecule type" value="Genomic_DNA"/>
</dbReference>
<organism evidence="6 7">
    <name type="scientific">Clostridium taeniosporum</name>
    <dbReference type="NCBI Taxonomy" id="394958"/>
    <lineage>
        <taxon>Bacteria</taxon>
        <taxon>Bacillati</taxon>
        <taxon>Bacillota</taxon>
        <taxon>Clostridia</taxon>
        <taxon>Eubacteriales</taxon>
        <taxon>Clostridiaceae</taxon>
        <taxon>Clostridium</taxon>
    </lineage>
</organism>
<dbReference type="InterPro" id="IPR000595">
    <property type="entry name" value="cNMP-bd_dom"/>
</dbReference>
<evidence type="ECO:0000313" key="6">
    <source>
        <dbReference type="EMBL" id="AOR22812.1"/>
    </source>
</evidence>
<keyword evidence="1" id="KW-0805">Transcription regulation</keyword>
<dbReference type="RefSeq" id="WP_069678972.1">
    <property type="nucleotide sequence ID" value="NZ_CP017253.2"/>
</dbReference>
<dbReference type="SUPFAM" id="SSF51206">
    <property type="entry name" value="cAMP-binding domain-like"/>
    <property type="match status" value="1"/>
</dbReference>
<dbReference type="Pfam" id="PF00027">
    <property type="entry name" value="cNMP_binding"/>
    <property type="match status" value="1"/>
</dbReference>
<dbReference type="InterPro" id="IPR014710">
    <property type="entry name" value="RmlC-like_jellyroll"/>
</dbReference>
<dbReference type="PROSITE" id="PS51063">
    <property type="entry name" value="HTH_CRP_2"/>
    <property type="match status" value="1"/>
</dbReference>
<dbReference type="CDD" id="cd00038">
    <property type="entry name" value="CAP_ED"/>
    <property type="match status" value="1"/>
</dbReference>
<proteinExistence type="predicted"/>
<dbReference type="PROSITE" id="PS50042">
    <property type="entry name" value="CNMP_BINDING_3"/>
    <property type="match status" value="1"/>
</dbReference>
<dbReference type="SMART" id="SM00100">
    <property type="entry name" value="cNMP"/>
    <property type="match status" value="1"/>
</dbReference>
<dbReference type="GO" id="GO:0005829">
    <property type="term" value="C:cytosol"/>
    <property type="evidence" value="ECO:0007669"/>
    <property type="project" value="TreeGrafter"/>
</dbReference>
<evidence type="ECO:0000313" key="7">
    <source>
        <dbReference type="Proteomes" id="UP000094652"/>
    </source>
</evidence>
<dbReference type="InterPro" id="IPR012318">
    <property type="entry name" value="HTH_CRP"/>
</dbReference>
<dbReference type="Proteomes" id="UP000094652">
    <property type="component" value="Chromosome"/>
</dbReference>
<dbReference type="SUPFAM" id="SSF46785">
    <property type="entry name" value="Winged helix' DNA-binding domain"/>
    <property type="match status" value="1"/>
</dbReference>
<evidence type="ECO:0000256" key="1">
    <source>
        <dbReference type="ARBA" id="ARBA00023015"/>
    </source>
</evidence>
<evidence type="ECO:0000259" key="4">
    <source>
        <dbReference type="PROSITE" id="PS50042"/>
    </source>
</evidence>
<dbReference type="Gene3D" id="1.10.10.10">
    <property type="entry name" value="Winged helix-like DNA-binding domain superfamily/Winged helix DNA-binding domain"/>
    <property type="match status" value="1"/>
</dbReference>